<evidence type="ECO:0000256" key="10">
    <source>
        <dbReference type="SAM" id="Phobius"/>
    </source>
</evidence>
<feature type="region of interest" description="Disordered" evidence="9">
    <location>
        <begin position="440"/>
        <end position="459"/>
    </location>
</feature>
<dbReference type="AlphaFoldDB" id="A0A1Y2HEX2"/>
<protein>
    <submittedName>
        <fullName evidence="12">7 transmembrane sweet-taste receptor of 3 GCPR-domain-containing protein</fullName>
    </submittedName>
</protein>
<evidence type="ECO:0000256" key="6">
    <source>
        <dbReference type="ARBA" id="ARBA00023170"/>
    </source>
</evidence>
<feature type="transmembrane region" description="Helical" evidence="10">
    <location>
        <begin position="258"/>
        <end position="279"/>
    </location>
</feature>
<feature type="transmembrane region" description="Helical" evidence="10">
    <location>
        <begin position="309"/>
        <end position="332"/>
    </location>
</feature>
<name>A0A1Y2HEX2_9FUNG</name>
<feature type="domain" description="G-protein coupled receptors family 3 profile" evidence="11">
    <location>
        <begin position="147"/>
        <end position="369"/>
    </location>
</feature>
<dbReference type="SUPFAM" id="SSF50729">
    <property type="entry name" value="PH domain-like"/>
    <property type="match status" value="1"/>
</dbReference>
<keyword evidence="7" id="KW-0325">Glycoprotein</keyword>
<sequence length="624" mass="65883">MFAECAAQSAYGCVGYYWRPEALPSTSNLSEIKLPAYSDDCWSRLNTTNPNPDAYLACDWTIDIIHKIGNAGMRQWAPHVSTFFKLQSLRETDVNTLLADYATRGKLAEETACRWLKANPVLWKGWIPPPPANYIRFLDSLSMSEPITILVFVLCAISYILAATLLGYLVKFAKSPSVRAQSPPFMAVILFGCTVITTSIVLEPLPASTSTCATRTWLLSLGMCTVLAAIILKTARIFWIFGNKKMRVMSGQLKTNRLMLAVACVVLVDAILLGVWTAVAGPTQTVLDVTTTTFTYVCGSTSTADGATAISVITMVYHALLLVTAVYLSYKVRNVATEFNESRWIALSSYQILLACILVLPVVYLPINFRAQVAIKCLMILCVVLGVMGGLVARAVVEAALAASAGNEDPMAVGGSAGGIGFGKFGSKSTATPSILGGKPTARGASAAPLMSAGDSTNKSTGGLAAGGGGAGPSGPVMYGVGFSMRKLAGYLRRWTEHDLTLVGGAKPALILTDLSHKSPQSKAYTVLVYARVLDDADKAKFPGCFLLAIEATKYLVQANDAAEAAQWVAAVSATFEAVNAAHSRGRITSTSGHGAQDSSAAVRSVTASQVAGMVMQGGGMGNA</sequence>
<reference evidence="12 13" key="1">
    <citation type="submission" date="2016-07" db="EMBL/GenBank/DDBJ databases">
        <title>Pervasive Adenine N6-methylation of Active Genes in Fungi.</title>
        <authorList>
            <consortium name="DOE Joint Genome Institute"/>
            <person name="Mondo S.J."/>
            <person name="Dannebaum R.O."/>
            <person name="Kuo R.C."/>
            <person name="Labutti K."/>
            <person name="Haridas S."/>
            <person name="Kuo A."/>
            <person name="Salamov A."/>
            <person name="Ahrendt S.R."/>
            <person name="Lipzen A."/>
            <person name="Sullivan W."/>
            <person name="Andreopoulos W.B."/>
            <person name="Clum A."/>
            <person name="Lindquist E."/>
            <person name="Daum C."/>
            <person name="Ramamoorthy G.K."/>
            <person name="Gryganskyi A."/>
            <person name="Culley D."/>
            <person name="Magnuson J.K."/>
            <person name="James T.Y."/>
            <person name="O'Malley M.A."/>
            <person name="Stajich J.E."/>
            <person name="Spatafora J.W."/>
            <person name="Visel A."/>
            <person name="Grigoriev I.V."/>
        </authorList>
    </citation>
    <scope>NUCLEOTIDE SEQUENCE [LARGE SCALE GENOMIC DNA]</scope>
    <source>
        <strain evidence="12 13">PL171</strain>
    </source>
</reference>
<dbReference type="STRING" id="765915.A0A1Y2HEX2"/>
<accession>A0A1Y2HEX2</accession>
<comment type="caution">
    <text evidence="12">The sequence shown here is derived from an EMBL/GenBank/DDBJ whole genome shotgun (WGS) entry which is preliminary data.</text>
</comment>
<dbReference type="InterPro" id="IPR002455">
    <property type="entry name" value="GPCR3_GABA-B"/>
</dbReference>
<dbReference type="PANTHER" id="PTHR10519">
    <property type="entry name" value="GABA-B RECEPTOR"/>
    <property type="match status" value="1"/>
</dbReference>
<feature type="transmembrane region" description="Helical" evidence="10">
    <location>
        <begin position="373"/>
        <end position="397"/>
    </location>
</feature>
<dbReference type="InterPro" id="IPR000337">
    <property type="entry name" value="GPCR_3"/>
</dbReference>
<dbReference type="GO" id="GO:0038039">
    <property type="term" value="C:G protein-coupled receptor heterodimeric complex"/>
    <property type="evidence" value="ECO:0007669"/>
    <property type="project" value="TreeGrafter"/>
</dbReference>
<keyword evidence="4" id="KW-0297">G-protein coupled receptor</keyword>
<evidence type="ECO:0000256" key="5">
    <source>
        <dbReference type="ARBA" id="ARBA00023136"/>
    </source>
</evidence>
<dbReference type="Pfam" id="PF00003">
    <property type="entry name" value="7tm_3"/>
    <property type="match status" value="1"/>
</dbReference>
<feature type="transmembrane region" description="Helical" evidence="10">
    <location>
        <begin position="147"/>
        <end position="170"/>
    </location>
</feature>
<keyword evidence="6 12" id="KW-0675">Receptor</keyword>
<keyword evidence="5 10" id="KW-0472">Membrane</keyword>
<keyword evidence="8" id="KW-0807">Transducer</keyword>
<keyword evidence="13" id="KW-1185">Reference proteome</keyword>
<evidence type="ECO:0000256" key="4">
    <source>
        <dbReference type="ARBA" id="ARBA00023040"/>
    </source>
</evidence>
<dbReference type="CDD" id="cd15047">
    <property type="entry name" value="7tmC_GABA-B-like"/>
    <property type="match status" value="1"/>
</dbReference>
<gene>
    <name evidence="12" type="ORF">BCR44DRAFT_224983</name>
</gene>
<evidence type="ECO:0000259" key="11">
    <source>
        <dbReference type="PROSITE" id="PS50259"/>
    </source>
</evidence>
<evidence type="ECO:0000256" key="7">
    <source>
        <dbReference type="ARBA" id="ARBA00023180"/>
    </source>
</evidence>
<comment type="subcellular location">
    <subcellularLocation>
        <location evidence="1">Membrane</location>
        <topology evidence="1">Multi-pass membrane protein</topology>
    </subcellularLocation>
</comment>
<dbReference type="OrthoDB" id="2158641at2759"/>
<dbReference type="PROSITE" id="PS50259">
    <property type="entry name" value="G_PROTEIN_RECEP_F3_4"/>
    <property type="match status" value="1"/>
</dbReference>
<dbReference type="GO" id="GO:0004965">
    <property type="term" value="F:G protein-coupled GABA receptor activity"/>
    <property type="evidence" value="ECO:0007669"/>
    <property type="project" value="InterPro"/>
</dbReference>
<dbReference type="SUPFAM" id="SSF53850">
    <property type="entry name" value="Periplasmic binding protein-like II"/>
    <property type="match status" value="1"/>
</dbReference>
<feature type="transmembrane region" description="Helical" evidence="10">
    <location>
        <begin position="344"/>
        <end position="367"/>
    </location>
</feature>
<evidence type="ECO:0000256" key="8">
    <source>
        <dbReference type="ARBA" id="ARBA00023224"/>
    </source>
</evidence>
<dbReference type="GO" id="GO:0007214">
    <property type="term" value="P:gamma-aminobutyric acid signaling pathway"/>
    <property type="evidence" value="ECO:0007669"/>
    <property type="project" value="TreeGrafter"/>
</dbReference>
<feature type="transmembrane region" description="Helical" evidence="10">
    <location>
        <begin position="217"/>
        <end position="238"/>
    </location>
</feature>
<keyword evidence="3 10" id="KW-1133">Transmembrane helix</keyword>
<feature type="transmembrane region" description="Helical" evidence="10">
    <location>
        <begin position="182"/>
        <end position="202"/>
    </location>
</feature>
<evidence type="ECO:0000256" key="3">
    <source>
        <dbReference type="ARBA" id="ARBA00022989"/>
    </source>
</evidence>
<dbReference type="InterPro" id="IPR017978">
    <property type="entry name" value="GPCR_3_C"/>
</dbReference>
<evidence type="ECO:0000256" key="1">
    <source>
        <dbReference type="ARBA" id="ARBA00004141"/>
    </source>
</evidence>
<dbReference type="PANTHER" id="PTHR10519:SF20">
    <property type="entry name" value="G-PROTEIN COUPLED RECEPTOR 156-RELATED"/>
    <property type="match status" value="1"/>
</dbReference>
<organism evidence="12 13">
    <name type="scientific">Catenaria anguillulae PL171</name>
    <dbReference type="NCBI Taxonomy" id="765915"/>
    <lineage>
        <taxon>Eukaryota</taxon>
        <taxon>Fungi</taxon>
        <taxon>Fungi incertae sedis</taxon>
        <taxon>Blastocladiomycota</taxon>
        <taxon>Blastocladiomycetes</taxon>
        <taxon>Blastocladiales</taxon>
        <taxon>Catenariaceae</taxon>
        <taxon>Catenaria</taxon>
    </lineage>
</organism>
<evidence type="ECO:0000256" key="2">
    <source>
        <dbReference type="ARBA" id="ARBA00022692"/>
    </source>
</evidence>
<evidence type="ECO:0000313" key="12">
    <source>
        <dbReference type="EMBL" id="ORZ33137.1"/>
    </source>
</evidence>
<dbReference type="EMBL" id="MCFL01000038">
    <property type="protein sequence ID" value="ORZ33137.1"/>
    <property type="molecule type" value="Genomic_DNA"/>
</dbReference>
<evidence type="ECO:0000313" key="13">
    <source>
        <dbReference type="Proteomes" id="UP000193411"/>
    </source>
</evidence>
<evidence type="ECO:0000256" key="9">
    <source>
        <dbReference type="SAM" id="MobiDB-lite"/>
    </source>
</evidence>
<dbReference type="PRINTS" id="PR00248">
    <property type="entry name" value="GPCRMGR"/>
</dbReference>
<dbReference type="Proteomes" id="UP000193411">
    <property type="component" value="Unassembled WGS sequence"/>
</dbReference>
<keyword evidence="2 10" id="KW-0812">Transmembrane</keyword>
<proteinExistence type="predicted"/>